<dbReference type="EMBL" id="JAWDJX010000035">
    <property type="protein sequence ID" value="KAK3050054.1"/>
    <property type="molecule type" value="Genomic_DNA"/>
</dbReference>
<dbReference type="PANTHER" id="PTHR24320">
    <property type="entry name" value="RETINOL DEHYDROGENASE"/>
    <property type="match status" value="1"/>
</dbReference>
<dbReference type="PRINTS" id="PR00081">
    <property type="entry name" value="GDHRDH"/>
</dbReference>
<evidence type="ECO:0000313" key="4">
    <source>
        <dbReference type="Proteomes" id="UP001271007"/>
    </source>
</evidence>
<accession>A0AAJ0DHN4</accession>
<comment type="similarity">
    <text evidence="1">Belongs to the short-chain dehydrogenases/reductases (SDR) family.</text>
</comment>
<dbReference type="InterPro" id="IPR002347">
    <property type="entry name" value="SDR_fam"/>
</dbReference>
<dbReference type="InterPro" id="IPR036291">
    <property type="entry name" value="NAD(P)-bd_dom_sf"/>
</dbReference>
<reference evidence="3" key="1">
    <citation type="submission" date="2023-04" db="EMBL/GenBank/DDBJ databases">
        <title>Black Yeasts Isolated from many extreme environments.</title>
        <authorList>
            <person name="Coleine C."/>
            <person name="Stajich J.E."/>
            <person name="Selbmann L."/>
        </authorList>
    </citation>
    <scope>NUCLEOTIDE SEQUENCE</scope>
    <source>
        <strain evidence="3">CCFEE 5312</strain>
    </source>
</reference>
<dbReference type="Pfam" id="PF00106">
    <property type="entry name" value="adh_short"/>
    <property type="match status" value="1"/>
</dbReference>
<comment type="caution">
    <text evidence="3">The sequence shown here is derived from an EMBL/GenBank/DDBJ whole genome shotgun (WGS) entry which is preliminary data.</text>
</comment>
<evidence type="ECO:0000256" key="1">
    <source>
        <dbReference type="ARBA" id="ARBA00006484"/>
    </source>
</evidence>
<dbReference type="SUPFAM" id="SSF51735">
    <property type="entry name" value="NAD(P)-binding Rossmann-fold domains"/>
    <property type="match status" value="1"/>
</dbReference>
<dbReference type="Proteomes" id="UP001271007">
    <property type="component" value="Unassembled WGS sequence"/>
</dbReference>
<organism evidence="3 4">
    <name type="scientific">Extremus antarcticus</name>
    <dbReference type="NCBI Taxonomy" id="702011"/>
    <lineage>
        <taxon>Eukaryota</taxon>
        <taxon>Fungi</taxon>
        <taxon>Dikarya</taxon>
        <taxon>Ascomycota</taxon>
        <taxon>Pezizomycotina</taxon>
        <taxon>Dothideomycetes</taxon>
        <taxon>Dothideomycetidae</taxon>
        <taxon>Mycosphaerellales</taxon>
        <taxon>Extremaceae</taxon>
        <taxon>Extremus</taxon>
    </lineage>
</organism>
<proteinExistence type="inferred from homology"/>
<gene>
    <name evidence="3" type="ORF">LTR09_008709</name>
</gene>
<keyword evidence="2" id="KW-0560">Oxidoreductase</keyword>
<keyword evidence="4" id="KW-1185">Reference proteome</keyword>
<dbReference type="Gene3D" id="3.40.50.720">
    <property type="entry name" value="NAD(P)-binding Rossmann-like Domain"/>
    <property type="match status" value="1"/>
</dbReference>
<evidence type="ECO:0000313" key="3">
    <source>
        <dbReference type="EMBL" id="KAK3050054.1"/>
    </source>
</evidence>
<dbReference type="PANTHER" id="PTHR24320:SF272">
    <property type="entry name" value="NAD(P)-BINDING ROSSMANN-FOLD SUPERFAMILY PROTEIN"/>
    <property type="match status" value="1"/>
</dbReference>
<sequence length="373" mass="41391">MRPMGTAKLFTRDSKRYASLYADPKGPGDDRPTSLQIIKDNDLVGKLADKTVLLTGGSNGLGIDEVRNLARTGAKVFFTARDFAKGQRVRDELLKELKSESLPQEPQIEVIELDLDSVESIKRGAEEFMSKSDKLHILVNNAGQYFCLDLLVDNADSEIQAIANSPFKLVAGYESQLWVNHLAHFYLFQLLKPLLLKSSTPSFNSRVIAVASLAHTMAPMQLGDYNYEEREYDEFVAYARSKTANMWFANELERKYGSQGLHAISVHPGGIRTGLQRSHSEKAAAMIEYYLAMPHIQNSMMSVEQGSASIVLAAVGKEYEGVGGFYMENCGVSPATAEDAPLGSPGYKPWAYDKDGEQQLWRDSLEMLKLGED</sequence>
<name>A0AAJ0DHN4_9PEZI</name>
<evidence type="ECO:0000256" key="2">
    <source>
        <dbReference type="ARBA" id="ARBA00023002"/>
    </source>
</evidence>
<dbReference type="GO" id="GO:0016491">
    <property type="term" value="F:oxidoreductase activity"/>
    <property type="evidence" value="ECO:0007669"/>
    <property type="project" value="UniProtKB-KW"/>
</dbReference>
<protein>
    <submittedName>
        <fullName evidence="3">Uncharacterized protein</fullName>
    </submittedName>
</protein>
<dbReference type="AlphaFoldDB" id="A0AAJ0DHN4"/>